<evidence type="ECO:0000313" key="2">
    <source>
        <dbReference type="Proteomes" id="UP000013034"/>
    </source>
</evidence>
<dbReference type="Proteomes" id="UP000013034">
    <property type="component" value="Unassembled WGS sequence"/>
</dbReference>
<sequence>MHNSGNKKALVDFLAENKGLSIVIAWSDKLHEQYDPVSC</sequence>
<dbReference type="EMBL" id="APOI01000014">
    <property type="protein sequence ID" value="ENU24154.1"/>
    <property type="molecule type" value="Genomic_DNA"/>
</dbReference>
<evidence type="ECO:0000313" key="1">
    <source>
        <dbReference type="EMBL" id="ENU24154.1"/>
    </source>
</evidence>
<organism evidence="1 2">
    <name type="scientific">Acinetobacter proteolyticus</name>
    <dbReference type="NCBI Taxonomy" id="1776741"/>
    <lineage>
        <taxon>Bacteria</taxon>
        <taxon>Pseudomonadati</taxon>
        <taxon>Pseudomonadota</taxon>
        <taxon>Gammaproteobacteria</taxon>
        <taxon>Moraxellales</taxon>
        <taxon>Moraxellaceae</taxon>
        <taxon>Acinetobacter</taxon>
    </lineage>
</organism>
<name>A0ABP2TQ83_9GAMM</name>
<comment type="caution">
    <text evidence="1">The sequence shown here is derived from an EMBL/GenBank/DDBJ whole genome shotgun (WGS) entry which is preliminary data.</text>
</comment>
<proteinExistence type="predicted"/>
<reference evidence="1 2" key="1">
    <citation type="submission" date="2013-02" db="EMBL/GenBank/DDBJ databases">
        <title>The Genome Sequence of Acinetobacter sp. NIPH 809.</title>
        <authorList>
            <consortium name="The Broad Institute Genome Sequencing Platform"/>
            <consortium name="The Broad Institute Genome Sequencing Center for Infectious Disease"/>
            <person name="Cerqueira G."/>
            <person name="Feldgarden M."/>
            <person name="Courvalin P."/>
            <person name="Perichon B."/>
            <person name="Grillot-Courvalin C."/>
            <person name="Clermont D."/>
            <person name="Rocha E."/>
            <person name="Yoon E.-J."/>
            <person name="Nemec A."/>
            <person name="Walker B."/>
            <person name="Young S.K."/>
            <person name="Zeng Q."/>
            <person name="Gargeya S."/>
            <person name="Fitzgerald M."/>
            <person name="Haas B."/>
            <person name="Abouelleil A."/>
            <person name="Alvarado L."/>
            <person name="Arachchi H.M."/>
            <person name="Berlin A.M."/>
            <person name="Chapman S.B."/>
            <person name="Dewar J."/>
            <person name="Goldberg J."/>
            <person name="Griggs A."/>
            <person name="Gujja S."/>
            <person name="Hansen M."/>
            <person name="Howarth C."/>
            <person name="Imamovic A."/>
            <person name="Larimer J."/>
            <person name="McCowan C."/>
            <person name="Murphy C."/>
            <person name="Neiman D."/>
            <person name="Pearson M."/>
            <person name="Priest M."/>
            <person name="Roberts A."/>
            <person name="Saif S."/>
            <person name="Shea T."/>
            <person name="Sisk P."/>
            <person name="Sykes S."/>
            <person name="Wortman J."/>
            <person name="Nusbaum C."/>
            <person name="Birren B."/>
        </authorList>
    </citation>
    <scope>NUCLEOTIDE SEQUENCE [LARGE SCALE GENOMIC DNA]</scope>
    <source>
        <strain evidence="1 2">NIPH 809</strain>
    </source>
</reference>
<gene>
    <name evidence="1" type="ORF">F993_01470</name>
</gene>
<protein>
    <submittedName>
        <fullName evidence="1">Uncharacterized protein</fullName>
    </submittedName>
</protein>
<keyword evidence="2" id="KW-1185">Reference proteome</keyword>
<accession>A0ABP2TQ83</accession>